<dbReference type="FunFam" id="2.60.40.10:FF:002039">
    <property type="entry name" value="EGF-like, fibronectin type III and laminin G domains"/>
    <property type="match status" value="1"/>
</dbReference>
<feature type="domain" description="Fibronectin type-III" evidence="2">
    <location>
        <begin position="129"/>
        <end position="196"/>
    </location>
</feature>
<evidence type="ECO:0000256" key="1">
    <source>
        <dbReference type="ARBA" id="ARBA00023157"/>
    </source>
</evidence>
<organism evidence="3 4">
    <name type="scientific">Limosa lapponica baueri</name>
    <dbReference type="NCBI Taxonomy" id="1758121"/>
    <lineage>
        <taxon>Eukaryota</taxon>
        <taxon>Metazoa</taxon>
        <taxon>Chordata</taxon>
        <taxon>Craniata</taxon>
        <taxon>Vertebrata</taxon>
        <taxon>Euteleostomi</taxon>
        <taxon>Archelosauria</taxon>
        <taxon>Archosauria</taxon>
        <taxon>Dinosauria</taxon>
        <taxon>Saurischia</taxon>
        <taxon>Theropoda</taxon>
        <taxon>Coelurosauria</taxon>
        <taxon>Aves</taxon>
        <taxon>Neognathae</taxon>
        <taxon>Neoaves</taxon>
        <taxon>Charadriiformes</taxon>
        <taxon>Scolopacidae</taxon>
        <taxon>Limosa</taxon>
    </lineage>
</organism>
<dbReference type="AlphaFoldDB" id="A0A2I0U0C4"/>
<dbReference type="CDD" id="cd00063">
    <property type="entry name" value="FN3"/>
    <property type="match status" value="2"/>
</dbReference>
<keyword evidence="1" id="KW-1015">Disulfide bond</keyword>
<dbReference type="PROSITE" id="PS50853">
    <property type="entry name" value="FN3"/>
    <property type="match status" value="2"/>
</dbReference>
<dbReference type="PANTHER" id="PTHR44170:SF6">
    <property type="entry name" value="CONTACTIN"/>
    <property type="match status" value="1"/>
</dbReference>
<evidence type="ECO:0000313" key="4">
    <source>
        <dbReference type="Proteomes" id="UP000233556"/>
    </source>
</evidence>
<dbReference type="Proteomes" id="UP000233556">
    <property type="component" value="Unassembled WGS sequence"/>
</dbReference>
<dbReference type="GO" id="GO:0098609">
    <property type="term" value="P:cell-cell adhesion"/>
    <property type="evidence" value="ECO:0007669"/>
    <property type="project" value="TreeGrafter"/>
</dbReference>
<name>A0A2I0U0C4_LIMLA</name>
<dbReference type="GO" id="GO:0016020">
    <property type="term" value="C:membrane"/>
    <property type="evidence" value="ECO:0007669"/>
    <property type="project" value="UniProtKB-SubCell"/>
</dbReference>
<reference evidence="4" key="2">
    <citation type="submission" date="2017-12" db="EMBL/GenBank/DDBJ databases">
        <title>Genome sequence of the Bar-tailed Godwit (Limosa lapponica baueri).</title>
        <authorList>
            <person name="Lima N.C.B."/>
            <person name="Parody-Merino A.M."/>
            <person name="Battley P.F."/>
            <person name="Fidler A.E."/>
            <person name="Prosdocimi F."/>
        </authorList>
    </citation>
    <scope>NUCLEOTIDE SEQUENCE [LARGE SCALE GENOMIC DNA]</scope>
</reference>
<dbReference type="Pfam" id="PF00041">
    <property type="entry name" value="fn3"/>
    <property type="match status" value="1"/>
</dbReference>
<dbReference type="OrthoDB" id="10014052at2759"/>
<dbReference type="EMBL" id="KZ506503">
    <property type="protein sequence ID" value="PKU39383.1"/>
    <property type="molecule type" value="Genomic_DNA"/>
</dbReference>
<dbReference type="PANTHER" id="PTHR44170">
    <property type="entry name" value="PROTEIN SIDEKICK"/>
    <property type="match status" value="1"/>
</dbReference>
<sequence length="196" mass="21605">MYLGQITDAIYCIRKTSHRLGPPLDILLDSLNCTAFSVQWRMPKQHASTITGYTVFYSEVEGDKAVKQLSHDVPLSLDMLSMEVVIGDLKPGTPHRVSVGAYGWAGKGRPSMPRDVTTLSQDKCMPPAPPYQPQIVVVSDSEVALSWKPGVSEGSSPIQYYTVEFIRQKVEPADLCTLLHSTRDLLIEEVGTIVSI</sequence>
<keyword evidence="4" id="KW-1185">Reference proteome</keyword>
<accession>A0A2I0U0C4</accession>
<evidence type="ECO:0000259" key="2">
    <source>
        <dbReference type="PROSITE" id="PS50853"/>
    </source>
</evidence>
<protein>
    <recommendedName>
        <fullName evidence="2">Fibronectin type-III domain-containing protein</fullName>
    </recommendedName>
</protein>
<dbReference type="SMART" id="SM00060">
    <property type="entry name" value="FN3"/>
    <property type="match status" value="1"/>
</dbReference>
<evidence type="ECO:0000313" key="3">
    <source>
        <dbReference type="EMBL" id="PKU39383.1"/>
    </source>
</evidence>
<proteinExistence type="predicted"/>
<dbReference type="SUPFAM" id="SSF49265">
    <property type="entry name" value="Fibronectin type III"/>
    <property type="match status" value="1"/>
</dbReference>
<dbReference type="InterPro" id="IPR036116">
    <property type="entry name" value="FN3_sf"/>
</dbReference>
<reference evidence="4" key="1">
    <citation type="submission" date="2017-11" db="EMBL/GenBank/DDBJ databases">
        <authorList>
            <person name="Lima N.C."/>
            <person name="Parody-Merino A.M."/>
            <person name="Battley P.F."/>
            <person name="Fidler A.E."/>
            <person name="Prosdocimi F."/>
        </authorList>
    </citation>
    <scope>NUCLEOTIDE SEQUENCE [LARGE SCALE GENOMIC DNA]</scope>
</reference>
<dbReference type="Gene3D" id="2.60.40.10">
    <property type="entry name" value="Immunoglobulins"/>
    <property type="match status" value="2"/>
</dbReference>
<dbReference type="InterPro" id="IPR003961">
    <property type="entry name" value="FN3_dom"/>
</dbReference>
<dbReference type="InterPro" id="IPR013783">
    <property type="entry name" value="Ig-like_fold"/>
</dbReference>
<gene>
    <name evidence="3" type="ORF">llap_10317</name>
</gene>
<feature type="domain" description="Fibronectin type-III" evidence="2">
    <location>
        <begin position="22"/>
        <end position="121"/>
    </location>
</feature>